<dbReference type="PROSITE" id="PS50110">
    <property type="entry name" value="RESPONSE_REGULATORY"/>
    <property type="match status" value="1"/>
</dbReference>
<dbReference type="PATRIC" id="fig|909613.9.peg.1309"/>
<evidence type="ECO:0000256" key="5">
    <source>
        <dbReference type="ARBA" id="ARBA00023163"/>
    </source>
</evidence>
<dbReference type="InterPro" id="IPR001789">
    <property type="entry name" value="Sig_transdc_resp-reg_receiver"/>
</dbReference>
<dbReference type="PANTHER" id="PTHR48111">
    <property type="entry name" value="REGULATOR OF RPOS"/>
    <property type="match status" value="1"/>
</dbReference>
<dbReference type="Gene3D" id="3.40.50.2300">
    <property type="match status" value="1"/>
</dbReference>
<dbReference type="EMBL" id="AYXG01000048">
    <property type="protein sequence ID" value="EWC63296.1"/>
    <property type="molecule type" value="Genomic_DNA"/>
</dbReference>
<evidence type="ECO:0000256" key="3">
    <source>
        <dbReference type="ARBA" id="ARBA00023015"/>
    </source>
</evidence>
<dbReference type="AlphaFoldDB" id="W7J2Y5"/>
<keyword evidence="1 6" id="KW-0597">Phosphoprotein</keyword>
<evidence type="ECO:0000256" key="6">
    <source>
        <dbReference type="PROSITE-ProRule" id="PRU00169"/>
    </source>
</evidence>
<dbReference type="STRING" id="909613.UO65_1294"/>
<dbReference type="Proteomes" id="UP000019277">
    <property type="component" value="Unassembled WGS sequence"/>
</dbReference>
<protein>
    <submittedName>
        <fullName evidence="10">Putative two-component system response regulator</fullName>
    </submittedName>
</protein>
<dbReference type="GO" id="GO:0006355">
    <property type="term" value="P:regulation of DNA-templated transcription"/>
    <property type="evidence" value="ECO:0007669"/>
    <property type="project" value="InterPro"/>
</dbReference>
<accession>W7J2Y5</accession>
<keyword evidence="5" id="KW-0804">Transcription</keyword>
<evidence type="ECO:0000256" key="1">
    <source>
        <dbReference type="ARBA" id="ARBA00022553"/>
    </source>
</evidence>
<dbReference type="PANTHER" id="PTHR48111:SF28">
    <property type="entry name" value="TRANSCRIPTIONAL REGULATORY PROTEIN TCRX-RELATED"/>
    <property type="match status" value="1"/>
</dbReference>
<dbReference type="GO" id="GO:0000156">
    <property type="term" value="F:phosphorelay response regulator activity"/>
    <property type="evidence" value="ECO:0007669"/>
    <property type="project" value="TreeGrafter"/>
</dbReference>
<dbReference type="Pfam" id="PF00486">
    <property type="entry name" value="Trans_reg_C"/>
    <property type="match status" value="1"/>
</dbReference>
<keyword evidence="2" id="KW-0902">Two-component regulatory system</keyword>
<evidence type="ECO:0000259" key="8">
    <source>
        <dbReference type="PROSITE" id="PS50110"/>
    </source>
</evidence>
<dbReference type="InterPro" id="IPR039420">
    <property type="entry name" value="WalR-like"/>
</dbReference>
<dbReference type="SMART" id="SM00862">
    <property type="entry name" value="Trans_reg_C"/>
    <property type="match status" value="1"/>
</dbReference>
<feature type="DNA-binding region" description="OmpR/PhoB-type" evidence="7">
    <location>
        <begin position="143"/>
        <end position="240"/>
    </location>
</feature>
<comment type="caution">
    <text evidence="10">The sequence shown here is derived from an EMBL/GenBank/DDBJ whole genome shotgun (WGS) entry which is preliminary data.</text>
</comment>
<dbReference type="GO" id="GO:0005829">
    <property type="term" value="C:cytosol"/>
    <property type="evidence" value="ECO:0007669"/>
    <property type="project" value="TreeGrafter"/>
</dbReference>
<dbReference type="InterPro" id="IPR016032">
    <property type="entry name" value="Sig_transdc_resp-reg_C-effctor"/>
</dbReference>
<dbReference type="PROSITE" id="PS51755">
    <property type="entry name" value="OMPR_PHOB"/>
    <property type="match status" value="1"/>
</dbReference>
<feature type="modified residue" description="4-aspartylphosphate" evidence="6">
    <location>
        <position position="67"/>
    </location>
</feature>
<organism evidence="10 11">
    <name type="scientific">Actinokineospora spheciospongiae</name>
    <dbReference type="NCBI Taxonomy" id="909613"/>
    <lineage>
        <taxon>Bacteria</taxon>
        <taxon>Bacillati</taxon>
        <taxon>Actinomycetota</taxon>
        <taxon>Actinomycetes</taxon>
        <taxon>Pseudonocardiales</taxon>
        <taxon>Pseudonocardiaceae</taxon>
        <taxon>Actinokineospora</taxon>
    </lineage>
</organism>
<evidence type="ECO:0000256" key="2">
    <source>
        <dbReference type="ARBA" id="ARBA00023012"/>
    </source>
</evidence>
<keyword evidence="11" id="KW-1185">Reference proteome</keyword>
<dbReference type="CDD" id="cd17615">
    <property type="entry name" value="REC_OmpR_MtPhoP-like"/>
    <property type="match status" value="1"/>
</dbReference>
<dbReference type="Pfam" id="PF00072">
    <property type="entry name" value="Response_reg"/>
    <property type="match status" value="1"/>
</dbReference>
<dbReference type="InterPro" id="IPR001867">
    <property type="entry name" value="OmpR/PhoB-type_DNA-bd"/>
</dbReference>
<evidence type="ECO:0000256" key="4">
    <source>
        <dbReference type="ARBA" id="ARBA00023125"/>
    </source>
</evidence>
<keyword evidence="3" id="KW-0805">Transcription regulation</keyword>
<dbReference type="GO" id="GO:0032993">
    <property type="term" value="C:protein-DNA complex"/>
    <property type="evidence" value="ECO:0007669"/>
    <property type="project" value="TreeGrafter"/>
</dbReference>
<keyword evidence="4 7" id="KW-0238">DNA-binding</keyword>
<evidence type="ECO:0000313" key="10">
    <source>
        <dbReference type="EMBL" id="EWC63296.1"/>
    </source>
</evidence>
<name>W7J2Y5_9PSEU</name>
<dbReference type="FunFam" id="3.40.50.2300:FF:000001">
    <property type="entry name" value="DNA-binding response regulator PhoB"/>
    <property type="match status" value="1"/>
</dbReference>
<dbReference type="FunFam" id="1.10.10.10:FF:000005">
    <property type="entry name" value="Two-component system response regulator"/>
    <property type="match status" value="1"/>
</dbReference>
<dbReference type="CDD" id="cd00383">
    <property type="entry name" value="trans_reg_C"/>
    <property type="match status" value="1"/>
</dbReference>
<dbReference type="SUPFAM" id="SSF52172">
    <property type="entry name" value="CheY-like"/>
    <property type="match status" value="1"/>
</dbReference>
<dbReference type="SUPFAM" id="SSF46894">
    <property type="entry name" value="C-terminal effector domain of the bipartite response regulators"/>
    <property type="match status" value="1"/>
</dbReference>
<evidence type="ECO:0000313" key="11">
    <source>
        <dbReference type="Proteomes" id="UP000019277"/>
    </source>
</evidence>
<evidence type="ECO:0000256" key="7">
    <source>
        <dbReference type="PROSITE-ProRule" id="PRU01091"/>
    </source>
</evidence>
<dbReference type="Gene3D" id="6.10.250.690">
    <property type="match status" value="1"/>
</dbReference>
<dbReference type="InterPro" id="IPR036388">
    <property type="entry name" value="WH-like_DNA-bd_sf"/>
</dbReference>
<proteinExistence type="predicted"/>
<dbReference type="InterPro" id="IPR011006">
    <property type="entry name" value="CheY-like_superfamily"/>
</dbReference>
<dbReference type="eggNOG" id="COG0745">
    <property type="taxonomic scope" value="Bacteria"/>
</dbReference>
<evidence type="ECO:0000259" key="9">
    <source>
        <dbReference type="PROSITE" id="PS51755"/>
    </source>
</evidence>
<reference evidence="10 11" key="1">
    <citation type="journal article" date="2014" name="Genome Announc.">
        <title>Draft Genome Sequence of the Antitrypanosomally Active Sponge-Associated Bacterium Actinokineospora sp. Strain EG49.</title>
        <authorList>
            <person name="Harjes J."/>
            <person name="Ryu T."/>
            <person name="Abdelmohsen U.R."/>
            <person name="Moitinho-Silva L."/>
            <person name="Horn H."/>
            <person name="Ravasi T."/>
            <person name="Hentschel U."/>
        </authorList>
    </citation>
    <scope>NUCLEOTIDE SEQUENCE [LARGE SCALE GENOMIC DNA]</scope>
    <source>
        <strain evidence="10 11">EG49</strain>
    </source>
</reference>
<gene>
    <name evidence="10" type="ORF">UO65_1294</name>
</gene>
<dbReference type="SMART" id="SM00448">
    <property type="entry name" value="REC"/>
    <property type="match status" value="1"/>
</dbReference>
<feature type="domain" description="Response regulatory" evidence="8">
    <location>
        <begin position="18"/>
        <end position="132"/>
    </location>
</feature>
<dbReference type="GO" id="GO:0000976">
    <property type="term" value="F:transcription cis-regulatory region binding"/>
    <property type="evidence" value="ECO:0007669"/>
    <property type="project" value="TreeGrafter"/>
</dbReference>
<dbReference type="Gene3D" id="1.10.10.10">
    <property type="entry name" value="Winged helix-like DNA-binding domain superfamily/Winged helix DNA-binding domain"/>
    <property type="match status" value="1"/>
</dbReference>
<feature type="domain" description="OmpR/PhoB-type" evidence="9">
    <location>
        <begin position="143"/>
        <end position="240"/>
    </location>
</feature>
<sequence length="242" mass="27009">MNAVSRPDLRRPDGQPVRVLVVDDEPTLAELVTLALRYEGWDVRSALDGATAVRTAREFKPDAVVLDVMLPDFDGIEVLRRLRAESDNLPVLFLTAKDSVEDRIAGLTAGGDDYVTKPFSVEEVVLRLRALMRRTGVSEAGNDATLVVGDLTLDEDTREVHRAGVEITLTATEFELLRFLMRNPRRVLSKTQILDRVWNYDFGGQANIVELYISYLRKKIDAGREPMIHTMRGAGYALKPAG</sequence>